<dbReference type="PROSITE" id="PS50294">
    <property type="entry name" value="WD_REPEATS_REGION"/>
    <property type="match status" value="3"/>
</dbReference>
<dbReference type="RefSeq" id="XP_031385622.1">
    <property type="nucleotide sequence ID" value="XM_031529762.1"/>
</dbReference>
<dbReference type="InterPro" id="IPR036322">
    <property type="entry name" value="WD40_repeat_dom_sf"/>
</dbReference>
<dbReference type="SMART" id="SM00667">
    <property type="entry name" value="LisH"/>
    <property type="match status" value="1"/>
</dbReference>
<dbReference type="Proteomes" id="UP000515151">
    <property type="component" value="Chromosome 3"/>
</dbReference>
<reference evidence="5" key="1">
    <citation type="journal article" date="2020" name="Plant Biotechnol. J.">
        <title>The pomegranate (Punica granatum L.) draft genome dissects genetic divergence between soft- and hard-seeded cultivars.</title>
        <authorList>
            <person name="Luo X."/>
            <person name="Li H."/>
            <person name="Wu Z."/>
            <person name="Yao W."/>
            <person name="Zhao P."/>
            <person name="Cao D."/>
            <person name="Yu H."/>
            <person name="Li K."/>
            <person name="Poudel K."/>
            <person name="Zhao D."/>
            <person name="Zhang F."/>
            <person name="Xia X."/>
            <person name="Chen L."/>
            <person name="Wang Q."/>
            <person name="Jing D."/>
            <person name="Cao S."/>
        </authorList>
    </citation>
    <scope>NUCLEOTIDE SEQUENCE [LARGE SCALE GENOMIC DNA]</scope>
    <source>
        <strain evidence="5">cv. Tunisia</strain>
    </source>
</reference>
<dbReference type="OrthoDB" id="47802at2759"/>
<name>A0A6P8CMW8_PUNGR</name>
<dbReference type="InterPro" id="IPR001680">
    <property type="entry name" value="WD40_rpt"/>
</dbReference>
<feature type="compositionally biased region" description="Polar residues" evidence="4">
    <location>
        <begin position="329"/>
        <end position="339"/>
    </location>
</feature>
<proteinExistence type="predicted"/>
<dbReference type="InterPro" id="IPR006594">
    <property type="entry name" value="LisH"/>
</dbReference>
<dbReference type="InterPro" id="IPR019775">
    <property type="entry name" value="WD40_repeat_CS"/>
</dbReference>
<feature type="region of interest" description="Disordered" evidence="4">
    <location>
        <begin position="248"/>
        <end position="281"/>
    </location>
</feature>
<dbReference type="GO" id="GO:0003714">
    <property type="term" value="F:transcription corepressor activity"/>
    <property type="evidence" value="ECO:0007669"/>
    <property type="project" value="InterPro"/>
</dbReference>
<dbReference type="SMART" id="SM00320">
    <property type="entry name" value="WD40"/>
    <property type="match status" value="7"/>
</dbReference>
<reference evidence="6" key="2">
    <citation type="submission" date="2025-08" db="UniProtKB">
        <authorList>
            <consortium name="RefSeq"/>
        </authorList>
    </citation>
    <scope>IDENTIFICATION</scope>
    <source>
        <tissue evidence="6">Leaf</tissue>
    </source>
</reference>
<feature type="compositionally biased region" description="Polar residues" evidence="4">
    <location>
        <begin position="265"/>
        <end position="281"/>
    </location>
</feature>
<feature type="compositionally biased region" description="Basic and acidic residues" evidence="4">
    <location>
        <begin position="248"/>
        <end position="258"/>
    </location>
</feature>
<feature type="repeat" description="WD" evidence="3">
    <location>
        <begin position="409"/>
        <end position="443"/>
    </location>
</feature>
<evidence type="ECO:0000313" key="5">
    <source>
        <dbReference type="Proteomes" id="UP000515151"/>
    </source>
</evidence>
<dbReference type="GeneID" id="116199421"/>
<protein>
    <submittedName>
        <fullName evidence="6">Transcriptional corepressor LEUNIG-like</fullName>
    </submittedName>
</protein>
<keyword evidence="1 3" id="KW-0853">WD repeat</keyword>
<evidence type="ECO:0000313" key="6">
    <source>
        <dbReference type="RefSeq" id="XP_031385622.1"/>
    </source>
</evidence>
<feature type="repeat" description="WD" evidence="3">
    <location>
        <begin position="367"/>
        <end position="408"/>
    </location>
</feature>
<feature type="region of interest" description="Disordered" evidence="4">
    <location>
        <begin position="293"/>
        <end position="339"/>
    </location>
</feature>
<dbReference type="SUPFAM" id="SSF50978">
    <property type="entry name" value="WD40 repeat-like"/>
    <property type="match status" value="1"/>
</dbReference>
<dbReference type="SUPFAM" id="SSF51197">
    <property type="entry name" value="Clavaminate synthase-like"/>
    <property type="match status" value="1"/>
</dbReference>
<feature type="compositionally biased region" description="Basic and acidic residues" evidence="4">
    <location>
        <begin position="316"/>
        <end position="328"/>
    </location>
</feature>
<feature type="repeat" description="WD" evidence="3">
    <location>
        <begin position="452"/>
        <end position="494"/>
    </location>
</feature>
<dbReference type="PROSITE" id="PS00678">
    <property type="entry name" value="WD_REPEATS_1"/>
    <property type="match status" value="1"/>
</dbReference>
<dbReference type="PRINTS" id="PR00320">
    <property type="entry name" value="GPROTEINBRPT"/>
</dbReference>
<dbReference type="PROSITE" id="PS50896">
    <property type="entry name" value="LISH"/>
    <property type="match status" value="1"/>
</dbReference>
<keyword evidence="5" id="KW-1185">Reference proteome</keyword>
<dbReference type="InterPro" id="IPR044716">
    <property type="entry name" value="LEUNIG-like"/>
</dbReference>
<accession>A0A6P8CMW8</accession>
<dbReference type="Gene3D" id="2.130.10.10">
    <property type="entry name" value="YVTN repeat-like/Quinoprotein amine dehydrogenase"/>
    <property type="match status" value="2"/>
</dbReference>
<evidence type="ECO:0000256" key="4">
    <source>
        <dbReference type="SAM" id="MobiDB-lite"/>
    </source>
</evidence>
<organism evidence="5 6">
    <name type="scientific">Punica granatum</name>
    <name type="common">Pomegranate</name>
    <dbReference type="NCBI Taxonomy" id="22663"/>
    <lineage>
        <taxon>Eukaryota</taxon>
        <taxon>Viridiplantae</taxon>
        <taxon>Streptophyta</taxon>
        <taxon>Embryophyta</taxon>
        <taxon>Tracheophyta</taxon>
        <taxon>Spermatophyta</taxon>
        <taxon>Magnoliopsida</taxon>
        <taxon>eudicotyledons</taxon>
        <taxon>Gunneridae</taxon>
        <taxon>Pentapetalae</taxon>
        <taxon>rosids</taxon>
        <taxon>malvids</taxon>
        <taxon>Myrtales</taxon>
        <taxon>Lythraceae</taxon>
        <taxon>Punica</taxon>
    </lineage>
</organism>
<evidence type="ECO:0000256" key="3">
    <source>
        <dbReference type="PROSITE-ProRule" id="PRU00221"/>
    </source>
</evidence>
<dbReference type="Pfam" id="PF08513">
    <property type="entry name" value="LisH"/>
    <property type="match status" value="1"/>
</dbReference>
<sequence length="651" mass="71558">MELGAASHFETNKLTLLHQDQVNGMEIKTNGGNWISANPSSTASSFIVMSGDSFPLQLDAYIYDYFVKRNLHETARAFQAESRVPTDPVAFDVPGGLLMEWWSFFWDVYVARANERDRELAASPVQGLDQQTTLPIVGPPLQYNSPVPSVGDIDALLMGLRQQTTLPIVGPPLQYNSPVPSVGDMDALFMQQLLNSNRQQELCPQNSPIRQESMNQNDLMQQEQLVTSGYMTADMSYFNAMVGSDQAAEHEIGPKREQPLPVVSPTINLDTPGPSSSSVSNLPAHLLRRATPVPSMSSPAFSADATDPLKLPTTDLADRDRFLDDGSSKDNTGSPLSRQDVITSSGVILDDHGKGSEGFSVKEIYLLPPGQSKVECCDFSSGGKFLVTGGQDNKATLWSTRSFSMMSILGEHSMCVTDVRFSPGIPRLGTCSADKTVRIWNINHPRCSLHTFTGHLSPVMSLDFHPHKGDLICSSDRDNEIRFWSINSGCCSSVLKGGANHMRFQPRDGRFLAAAAEDFVSLLDVETKVCRQKLQGHQSEIHKLCWDSTGELLASVSDDLVQVWAVGSDVKGQLVHEWHSSGKKFRSCVFHPRQPSVLMIGSYQNLELWDTKEDQKTSLLAHEDLISCLAASNVDGIIASASYDECVKIWN</sequence>
<dbReference type="Pfam" id="PF00400">
    <property type="entry name" value="WD40"/>
    <property type="match status" value="5"/>
</dbReference>
<dbReference type="PANTHER" id="PTHR44376">
    <property type="entry name" value="TRANSCRIPTIONAL REGULATOR OF FILAMENTOUS GROWTH FLO8"/>
    <property type="match status" value="1"/>
</dbReference>
<dbReference type="InterPro" id="IPR027443">
    <property type="entry name" value="IPNS-like_sf"/>
</dbReference>
<dbReference type="InterPro" id="IPR015943">
    <property type="entry name" value="WD40/YVTN_repeat-like_dom_sf"/>
</dbReference>
<feature type="repeat" description="WD" evidence="3">
    <location>
        <begin position="619"/>
        <end position="651"/>
    </location>
</feature>
<dbReference type="CDD" id="cd00200">
    <property type="entry name" value="WD40"/>
    <property type="match status" value="1"/>
</dbReference>
<keyword evidence="2" id="KW-0677">Repeat</keyword>
<evidence type="ECO:0000256" key="2">
    <source>
        <dbReference type="ARBA" id="ARBA00022737"/>
    </source>
</evidence>
<dbReference type="PROSITE" id="PS50082">
    <property type="entry name" value="WD_REPEATS_2"/>
    <property type="match status" value="4"/>
</dbReference>
<dbReference type="Gene3D" id="2.60.120.330">
    <property type="entry name" value="B-lactam Antibiotic, Isopenicillin N Synthase, Chain"/>
    <property type="match status" value="1"/>
</dbReference>
<dbReference type="PANTHER" id="PTHR44376:SF13">
    <property type="entry name" value="LISH DOMAIN-CONTAINING PROTEIN"/>
    <property type="match status" value="1"/>
</dbReference>
<dbReference type="InterPro" id="IPR020472">
    <property type="entry name" value="WD40_PAC1"/>
</dbReference>
<gene>
    <name evidence="6" type="primary">LOC116199421</name>
</gene>
<dbReference type="AlphaFoldDB" id="A0A6P8CMW8"/>
<evidence type="ECO:0000256" key="1">
    <source>
        <dbReference type="ARBA" id="ARBA00022574"/>
    </source>
</evidence>